<name>A0A1F4U6S5_UNCSA</name>
<comment type="caution">
    <text evidence="2">The sequence shown here is derived from an EMBL/GenBank/DDBJ whole genome shotgun (WGS) entry which is preliminary data.</text>
</comment>
<reference evidence="2 3" key="1">
    <citation type="journal article" date="2016" name="Nat. Commun.">
        <title>Thousands of microbial genomes shed light on interconnected biogeochemical processes in an aquifer system.</title>
        <authorList>
            <person name="Anantharaman K."/>
            <person name="Brown C.T."/>
            <person name="Hug L.A."/>
            <person name="Sharon I."/>
            <person name="Castelle C.J."/>
            <person name="Probst A.J."/>
            <person name="Thomas B.C."/>
            <person name="Singh A."/>
            <person name="Wilkins M.J."/>
            <person name="Karaoz U."/>
            <person name="Brodie E.L."/>
            <person name="Williams K.H."/>
            <person name="Hubbard S.S."/>
            <person name="Banfield J.F."/>
        </authorList>
    </citation>
    <scope>NUCLEOTIDE SEQUENCE [LARGE SCALE GENOMIC DNA]</scope>
</reference>
<evidence type="ECO:0000313" key="3">
    <source>
        <dbReference type="Proteomes" id="UP000179242"/>
    </source>
</evidence>
<dbReference type="Pfam" id="PF13643">
    <property type="entry name" value="DUF4145"/>
    <property type="match status" value="1"/>
</dbReference>
<dbReference type="Proteomes" id="UP000179242">
    <property type="component" value="Unassembled WGS sequence"/>
</dbReference>
<organism evidence="2 3">
    <name type="scientific">candidate division WOR-1 bacterium RIFOXYC2_FULL_46_14</name>
    <dbReference type="NCBI Taxonomy" id="1802587"/>
    <lineage>
        <taxon>Bacteria</taxon>
        <taxon>Bacillati</taxon>
        <taxon>Saganbacteria</taxon>
    </lineage>
</organism>
<proteinExistence type="predicted"/>
<gene>
    <name evidence="2" type="ORF">A2438_06125</name>
</gene>
<sequence>MSTINWEQLSSISSRKYVCGYCNNPLASNRGYFGHDTNSPVINNTFIYICHQCNKPTFFDISGNQTPCTTYGEEINDISSEEVALLYNEARNCMGRRAYTAVVLCCRKLLMNIAVSKGAKKGLSFIEYVKYLSDQNYIPPDAKDWVDHIRNKGNEANHEISIMKKEDAEDLINFIGTLLKIIYEFPSVIKQRISGAQKP</sequence>
<dbReference type="EMBL" id="MEUJ01000003">
    <property type="protein sequence ID" value="OGC40577.1"/>
    <property type="molecule type" value="Genomic_DNA"/>
</dbReference>
<accession>A0A1F4U6S5</accession>
<dbReference type="InterPro" id="IPR025285">
    <property type="entry name" value="DUF4145"/>
</dbReference>
<evidence type="ECO:0000259" key="1">
    <source>
        <dbReference type="Pfam" id="PF13643"/>
    </source>
</evidence>
<evidence type="ECO:0000313" key="2">
    <source>
        <dbReference type="EMBL" id="OGC40577.1"/>
    </source>
</evidence>
<feature type="domain" description="DUF4145" evidence="1">
    <location>
        <begin position="88"/>
        <end position="174"/>
    </location>
</feature>
<dbReference type="AlphaFoldDB" id="A0A1F4U6S5"/>
<protein>
    <recommendedName>
        <fullName evidence="1">DUF4145 domain-containing protein</fullName>
    </recommendedName>
</protein>